<dbReference type="RefSeq" id="XP_002675892.1">
    <property type="nucleotide sequence ID" value="XM_002675846.1"/>
</dbReference>
<keyword evidence="2" id="KW-1185">Reference proteome</keyword>
<dbReference type="SUPFAM" id="SSF50911">
    <property type="entry name" value="Mannose 6-phosphate receptor domain"/>
    <property type="match status" value="1"/>
</dbReference>
<protein>
    <submittedName>
        <fullName evidence="1">Predicted protein</fullName>
    </submittedName>
</protein>
<dbReference type="InterPro" id="IPR009011">
    <property type="entry name" value="Man6P_isomerase_rcpt-bd_dom_sf"/>
</dbReference>
<sequence length="197" mass="22306">MFKFNTIYLLVVVVTLFIALINNNSHVNALQLQTRANSTCQVMINGAEVNIASIDRPKGYFIIARSDHNIKFLLNLCNASPNPYYWNSLCKFPAKSAGYQFAFEYNLCYSLSTPENPKVSYNSETKTVTITHPPSVINRDGVSRQMKVSLVCDRNSSLWPELDFEGEQNLLSIVSLERQVIFVINESFADKDLSICF</sequence>
<dbReference type="VEuPathDB" id="AmoebaDB:NAEGRDRAFT_68933"/>
<evidence type="ECO:0000313" key="2">
    <source>
        <dbReference type="Proteomes" id="UP000006671"/>
    </source>
</evidence>
<accession>D2VJ73</accession>
<dbReference type="KEGG" id="ngr:NAEGRDRAFT_68933"/>
<dbReference type="GeneID" id="8853289"/>
<evidence type="ECO:0000313" key="1">
    <source>
        <dbReference type="EMBL" id="EFC43148.1"/>
    </source>
</evidence>
<dbReference type="InParanoid" id="D2VJ73"/>
<organism evidence="2">
    <name type="scientific">Naegleria gruberi</name>
    <name type="common">Amoeba</name>
    <dbReference type="NCBI Taxonomy" id="5762"/>
    <lineage>
        <taxon>Eukaryota</taxon>
        <taxon>Discoba</taxon>
        <taxon>Heterolobosea</taxon>
        <taxon>Tetramitia</taxon>
        <taxon>Eutetramitia</taxon>
        <taxon>Vahlkampfiidae</taxon>
        <taxon>Naegleria</taxon>
    </lineage>
</organism>
<reference evidence="1 2" key="1">
    <citation type="journal article" date="2010" name="Cell">
        <title>The genome of Naegleria gruberi illuminates early eukaryotic versatility.</title>
        <authorList>
            <person name="Fritz-Laylin L.K."/>
            <person name="Prochnik S.E."/>
            <person name="Ginger M.L."/>
            <person name="Dacks J.B."/>
            <person name="Carpenter M.L."/>
            <person name="Field M.C."/>
            <person name="Kuo A."/>
            <person name="Paredez A."/>
            <person name="Chapman J."/>
            <person name="Pham J."/>
            <person name="Shu S."/>
            <person name="Neupane R."/>
            <person name="Cipriano M."/>
            <person name="Mancuso J."/>
            <person name="Tu H."/>
            <person name="Salamov A."/>
            <person name="Lindquist E."/>
            <person name="Shapiro H."/>
            <person name="Lucas S."/>
            <person name="Grigoriev I.V."/>
            <person name="Cande W.Z."/>
            <person name="Fulton C."/>
            <person name="Rokhsar D.S."/>
            <person name="Dawson S.C."/>
        </authorList>
    </citation>
    <scope>NUCLEOTIDE SEQUENCE [LARGE SCALE GENOMIC DNA]</scope>
    <source>
        <strain evidence="1 2">NEG-M</strain>
    </source>
</reference>
<dbReference type="Proteomes" id="UP000006671">
    <property type="component" value="Unassembled WGS sequence"/>
</dbReference>
<dbReference type="Gene3D" id="2.70.130.10">
    <property type="entry name" value="Mannose-6-phosphate receptor binding domain"/>
    <property type="match status" value="1"/>
</dbReference>
<dbReference type="EMBL" id="GG738875">
    <property type="protein sequence ID" value="EFC43148.1"/>
    <property type="molecule type" value="Genomic_DNA"/>
</dbReference>
<gene>
    <name evidence="1" type="ORF">NAEGRDRAFT_68933</name>
</gene>
<proteinExistence type="predicted"/>
<name>D2VJ73_NAEGR</name>
<dbReference type="AlphaFoldDB" id="D2VJ73"/>